<dbReference type="AlphaFoldDB" id="A0A1L9RT78"/>
<proteinExistence type="predicted"/>
<dbReference type="PROSITE" id="PS50181">
    <property type="entry name" value="FBOX"/>
    <property type="match status" value="1"/>
</dbReference>
<dbReference type="InterPro" id="IPR056021">
    <property type="entry name" value="DUF7600"/>
</dbReference>
<dbReference type="InterPro" id="IPR001810">
    <property type="entry name" value="F-box_dom"/>
</dbReference>
<dbReference type="InterPro" id="IPR036047">
    <property type="entry name" value="F-box-like_dom_sf"/>
</dbReference>
<organism evidence="2 3">
    <name type="scientific">Aspergillus wentii DTO 134E9</name>
    <dbReference type="NCBI Taxonomy" id="1073089"/>
    <lineage>
        <taxon>Eukaryota</taxon>
        <taxon>Fungi</taxon>
        <taxon>Dikarya</taxon>
        <taxon>Ascomycota</taxon>
        <taxon>Pezizomycotina</taxon>
        <taxon>Eurotiomycetes</taxon>
        <taxon>Eurotiomycetidae</taxon>
        <taxon>Eurotiales</taxon>
        <taxon>Aspergillaceae</taxon>
        <taxon>Aspergillus</taxon>
        <taxon>Aspergillus subgen. Cremei</taxon>
    </lineage>
</organism>
<accession>A0A1L9RT78</accession>
<evidence type="ECO:0000313" key="3">
    <source>
        <dbReference type="Proteomes" id="UP000184383"/>
    </source>
</evidence>
<dbReference type="STRING" id="1073089.A0A1L9RT78"/>
<feature type="domain" description="F-box" evidence="1">
    <location>
        <begin position="216"/>
        <end position="266"/>
    </location>
</feature>
<dbReference type="VEuPathDB" id="FungiDB:ASPWEDRAFT_24055"/>
<evidence type="ECO:0000259" key="1">
    <source>
        <dbReference type="PROSITE" id="PS50181"/>
    </source>
</evidence>
<keyword evidence="3" id="KW-1185">Reference proteome</keyword>
<name>A0A1L9RT78_ASPWE</name>
<dbReference type="SUPFAM" id="SSF81383">
    <property type="entry name" value="F-box domain"/>
    <property type="match status" value="1"/>
</dbReference>
<dbReference type="EMBL" id="KV878210">
    <property type="protein sequence ID" value="OJJ38083.1"/>
    <property type="molecule type" value="Genomic_DNA"/>
</dbReference>
<dbReference type="SUPFAM" id="SSF51101">
    <property type="entry name" value="Mannose-binding lectins"/>
    <property type="match status" value="1"/>
</dbReference>
<evidence type="ECO:0000313" key="2">
    <source>
        <dbReference type="EMBL" id="OJJ38083.1"/>
    </source>
</evidence>
<dbReference type="InterPro" id="IPR036404">
    <property type="entry name" value="Jacalin-like_lectin_dom_sf"/>
</dbReference>
<reference evidence="3" key="1">
    <citation type="journal article" date="2017" name="Genome Biol.">
        <title>Comparative genomics reveals high biological diversity and specific adaptations in the industrially and medically important fungal genus Aspergillus.</title>
        <authorList>
            <person name="de Vries R.P."/>
            <person name="Riley R."/>
            <person name="Wiebenga A."/>
            <person name="Aguilar-Osorio G."/>
            <person name="Amillis S."/>
            <person name="Uchima C.A."/>
            <person name="Anderluh G."/>
            <person name="Asadollahi M."/>
            <person name="Askin M."/>
            <person name="Barry K."/>
            <person name="Battaglia E."/>
            <person name="Bayram O."/>
            <person name="Benocci T."/>
            <person name="Braus-Stromeyer S.A."/>
            <person name="Caldana C."/>
            <person name="Canovas D."/>
            <person name="Cerqueira G.C."/>
            <person name="Chen F."/>
            <person name="Chen W."/>
            <person name="Choi C."/>
            <person name="Clum A."/>
            <person name="Dos Santos R.A."/>
            <person name="Damasio A.R."/>
            <person name="Diallinas G."/>
            <person name="Emri T."/>
            <person name="Fekete E."/>
            <person name="Flipphi M."/>
            <person name="Freyberg S."/>
            <person name="Gallo A."/>
            <person name="Gournas C."/>
            <person name="Habgood R."/>
            <person name="Hainaut M."/>
            <person name="Harispe M.L."/>
            <person name="Henrissat B."/>
            <person name="Hilden K.S."/>
            <person name="Hope R."/>
            <person name="Hossain A."/>
            <person name="Karabika E."/>
            <person name="Karaffa L."/>
            <person name="Karanyi Z."/>
            <person name="Krasevec N."/>
            <person name="Kuo A."/>
            <person name="Kusch H."/>
            <person name="LaButti K."/>
            <person name="Lagendijk E.L."/>
            <person name="Lapidus A."/>
            <person name="Levasseur A."/>
            <person name="Lindquist E."/>
            <person name="Lipzen A."/>
            <person name="Logrieco A.F."/>
            <person name="MacCabe A."/>
            <person name="Maekelae M.R."/>
            <person name="Malavazi I."/>
            <person name="Melin P."/>
            <person name="Meyer V."/>
            <person name="Mielnichuk N."/>
            <person name="Miskei M."/>
            <person name="Molnar A.P."/>
            <person name="Mule G."/>
            <person name="Ngan C.Y."/>
            <person name="Orejas M."/>
            <person name="Orosz E."/>
            <person name="Ouedraogo J.P."/>
            <person name="Overkamp K.M."/>
            <person name="Park H.-S."/>
            <person name="Perrone G."/>
            <person name="Piumi F."/>
            <person name="Punt P.J."/>
            <person name="Ram A.F."/>
            <person name="Ramon A."/>
            <person name="Rauscher S."/>
            <person name="Record E."/>
            <person name="Riano-Pachon D.M."/>
            <person name="Robert V."/>
            <person name="Roehrig J."/>
            <person name="Ruller R."/>
            <person name="Salamov A."/>
            <person name="Salih N.S."/>
            <person name="Samson R.A."/>
            <person name="Sandor E."/>
            <person name="Sanguinetti M."/>
            <person name="Schuetze T."/>
            <person name="Sepcic K."/>
            <person name="Shelest E."/>
            <person name="Sherlock G."/>
            <person name="Sophianopoulou V."/>
            <person name="Squina F.M."/>
            <person name="Sun H."/>
            <person name="Susca A."/>
            <person name="Todd R.B."/>
            <person name="Tsang A."/>
            <person name="Unkles S.E."/>
            <person name="van de Wiele N."/>
            <person name="van Rossen-Uffink D."/>
            <person name="Oliveira J.V."/>
            <person name="Vesth T.C."/>
            <person name="Visser J."/>
            <person name="Yu J.-H."/>
            <person name="Zhou M."/>
            <person name="Andersen M.R."/>
            <person name="Archer D.B."/>
            <person name="Baker S.E."/>
            <person name="Benoit I."/>
            <person name="Brakhage A.A."/>
            <person name="Braus G.H."/>
            <person name="Fischer R."/>
            <person name="Frisvad J.C."/>
            <person name="Goldman G.H."/>
            <person name="Houbraken J."/>
            <person name="Oakley B."/>
            <person name="Pocsi I."/>
            <person name="Scazzocchio C."/>
            <person name="Seiboth B."/>
            <person name="vanKuyk P.A."/>
            <person name="Wortman J."/>
            <person name="Dyer P.S."/>
            <person name="Grigoriev I.V."/>
        </authorList>
    </citation>
    <scope>NUCLEOTIDE SEQUENCE [LARGE SCALE GENOMIC DNA]</scope>
    <source>
        <strain evidence="3">DTO 134E9</strain>
    </source>
</reference>
<protein>
    <recommendedName>
        <fullName evidence="1">F-box domain-containing protein</fullName>
    </recommendedName>
</protein>
<dbReference type="Proteomes" id="UP000184383">
    <property type="component" value="Unassembled WGS sequence"/>
</dbReference>
<dbReference type="Pfam" id="PF24539">
    <property type="entry name" value="DUF7600"/>
    <property type="match status" value="1"/>
</dbReference>
<dbReference type="GeneID" id="63748409"/>
<dbReference type="RefSeq" id="XP_040691759.1">
    <property type="nucleotide sequence ID" value="XM_040832561.1"/>
</dbReference>
<dbReference type="OrthoDB" id="5273847at2759"/>
<sequence>MDLDAEWNSEPEASNKYCVLCGVILLHEEFEDVPESRRPWYEEARAAVKDHNFPTDQNYFLSNTGILPTCDTLFIPMGDEDDYTKADTFDEVSLAPRARADLSGYAFHDSCWMLLQDRLWDIIEPDEIAESLHDLFYCTPHPDLSTFRLGHDYGGAAETHKPFGEPEPVDLLSPFYADPYMIPAPEKIEENAPDVPVQWRNGSLLGPSTVANPGYNSSLGKLSLDVIHDIITYLPLEQVINLRLTCRDLAQRIAFHCLPQSFWKRQFRLGYAMDFVFVDIEQSRDWYRLCRGAMAYLKANDQSEFSLSFINRKRIRHLLEPIASIVEIDQQRSGKEPRGRRTTCFEFNGEWSLSSNNIDVDVVSIHRAELPSSPFDSFDEGCRVPRYRSCTVPSFMPNGGEIRVSTVRIGARTFISGISHHLAGDLKAGPAVGYGKPMHEESIKVPPGGKTQWIKVALCPEGLRGIRFHFSGEFSSDFIGDHDDEDMAHGSLAIPMSPSNRYNLIAGSDKYKLNVIGTAWAEKAEDIIDETNRNPQVQTDVETLRRQMRGPHMYRPESHLWATEQPAHEHLFLGDLQPSSAKMTFQPLFDIDFGGKNGEKLERLTEMVVHMSSDGRIIGMTFYDTDRVMAAHSPGRHSGVHLAFLIDGPGGERITQAVAATDNLFADYIHGLRVFTNYGRKMDFGTVQLWHFSELHSKRLQNMRGSIITGFVTTKHSNDAHLSKIGVQVQLGSDSDTPPAVCRDQPIRYMPHKDKCLFRRMAALIHDEGLKEYDSYASFHAVNQIQVSTGGPEKCRGSSRISGMVFDYHNGRSPEIVGQHMEEGDAMELSEGEDVQAITFWLSKESGVDPMYMRGQVVAVLVETTHAQSKMFGSHPALQECTKRKFQATSKEVLGGISWIFNTSYDAIRGVIFPSHSKTHL</sequence>
<gene>
    <name evidence="2" type="ORF">ASPWEDRAFT_24055</name>
</gene>